<keyword evidence="4" id="KW-0804">Transcription</keyword>
<dbReference type="PRINTS" id="PR00404">
    <property type="entry name" value="MADSDOMAIN"/>
</dbReference>
<organism evidence="8 9">
    <name type="scientific">Furculomyces boomerangus</name>
    <dbReference type="NCBI Taxonomy" id="61424"/>
    <lineage>
        <taxon>Eukaryota</taxon>
        <taxon>Fungi</taxon>
        <taxon>Fungi incertae sedis</taxon>
        <taxon>Zoopagomycota</taxon>
        <taxon>Kickxellomycotina</taxon>
        <taxon>Harpellomycetes</taxon>
        <taxon>Harpellales</taxon>
        <taxon>Harpellaceae</taxon>
        <taxon>Furculomyces</taxon>
    </lineage>
</organism>
<protein>
    <recommendedName>
        <fullName evidence="7">MADS-box domain-containing protein</fullName>
    </recommendedName>
</protein>
<evidence type="ECO:0000313" key="9">
    <source>
        <dbReference type="Proteomes" id="UP000245699"/>
    </source>
</evidence>
<dbReference type="EMBL" id="MBFT01000636">
    <property type="protein sequence ID" value="PVU88347.1"/>
    <property type="molecule type" value="Genomic_DNA"/>
</dbReference>
<evidence type="ECO:0000259" key="7">
    <source>
        <dbReference type="PROSITE" id="PS50066"/>
    </source>
</evidence>
<name>A0A2T9Y7R4_9FUNG</name>
<comment type="subcellular location">
    <subcellularLocation>
        <location evidence="1">Nucleus</location>
    </subcellularLocation>
</comment>
<accession>A0A2T9Y7R4</accession>
<dbReference type="Gene3D" id="3.40.1810.10">
    <property type="entry name" value="Transcription factor, MADS-box"/>
    <property type="match status" value="1"/>
</dbReference>
<evidence type="ECO:0000256" key="3">
    <source>
        <dbReference type="ARBA" id="ARBA00023125"/>
    </source>
</evidence>
<comment type="caution">
    <text evidence="8">The sequence shown here is derived from an EMBL/GenBank/DDBJ whole genome shotgun (WGS) entry which is preliminary data.</text>
</comment>
<dbReference type="PANTHER" id="PTHR48019">
    <property type="entry name" value="SERUM RESPONSE FACTOR HOMOLOG"/>
    <property type="match status" value="1"/>
</dbReference>
<gene>
    <name evidence="8" type="ORF">BB559_005606</name>
</gene>
<sequence>MDGKNEKTALNELLYIEKNIHNNQFDIANNFNNNLQSTNESRVNFLLGGISQNKDKEFFNIENISENYSEGKEEANEKKTEKPKNRRKKIKIEFIEQKSRRNITFSKRKAGIMKKAYELSKLTGSQILLLIVSESGLVYTFTTTKFQSFVSSDRGKKFIHSCLVDPGNKHMPLSSEVENSLRSSNYCGNETLGYRFGGDTKRKIGYSQLPYIPSSQLQIGSSNNINMFGNSDNTRNMHGYFRENMSTNTGVSVNVGMGTRIGTSNGMNTAHRPQQNVEKFPTVKLIESTEHRTEDNRSQLNQTNLNDSVWTKAENSGKSNASEVSVDSLVINTNNKNERITKLCGQIPTINPYSTDIQIRKQD</sequence>
<keyword evidence="9" id="KW-1185">Reference proteome</keyword>
<evidence type="ECO:0000256" key="4">
    <source>
        <dbReference type="ARBA" id="ARBA00023163"/>
    </source>
</evidence>
<dbReference type="SUPFAM" id="SSF55455">
    <property type="entry name" value="SRF-like"/>
    <property type="match status" value="1"/>
</dbReference>
<evidence type="ECO:0000256" key="2">
    <source>
        <dbReference type="ARBA" id="ARBA00023015"/>
    </source>
</evidence>
<keyword evidence="2" id="KW-0805">Transcription regulation</keyword>
<dbReference type="GO" id="GO:0005634">
    <property type="term" value="C:nucleus"/>
    <property type="evidence" value="ECO:0007669"/>
    <property type="project" value="UniProtKB-SubCell"/>
</dbReference>
<dbReference type="AlphaFoldDB" id="A0A2T9Y7R4"/>
<dbReference type="SMART" id="SM00432">
    <property type="entry name" value="MADS"/>
    <property type="match status" value="1"/>
</dbReference>
<dbReference type="OrthoDB" id="2284405at2759"/>
<evidence type="ECO:0000256" key="6">
    <source>
        <dbReference type="SAM" id="MobiDB-lite"/>
    </source>
</evidence>
<dbReference type="InterPro" id="IPR002100">
    <property type="entry name" value="TF_MADSbox"/>
</dbReference>
<dbReference type="STRING" id="61424.A0A2T9Y7R4"/>
<dbReference type="GO" id="GO:0046983">
    <property type="term" value="F:protein dimerization activity"/>
    <property type="evidence" value="ECO:0007669"/>
    <property type="project" value="InterPro"/>
</dbReference>
<feature type="compositionally biased region" description="Polar residues" evidence="6">
    <location>
        <begin position="298"/>
        <end position="323"/>
    </location>
</feature>
<dbReference type="Pfam" id="PF00319">
    <property type="entry name" value="SRF-TF"/>
    <property type="match status" value="1"/>
</dbReference>
<feature type="region of interest" description="Disordered" evidence="6">
    <location>
        <begin position="290"/>
        <end position="323"/>
    </location>
</feature>
<dbReference type="FunFam" id="3.40.1810.10:FF:000002">
    <property type="entry name" value="Serum response factor b"/>
    <property type="match status" value="1"/>
</dbReference>
<reference evidence="8 9" key="1">
    <citation type="journal article" date="2018" name="MBio">
        <title>Comparative Genomics Reveals the Core Gene Toolbox for the Fungus-Insect Symbiosis.</title>
        <authorList>
            <person name="Wang Y."/>
            <person name="Stata M."/>
            <person name="Wang W."/>
            <person name="Stajich J.E."/>
            <person name="White M.M."/>
            <person name="Moncalvo J.M."/>
        </authorList>
    </citation>
    <scope>NUCLEOTIDE SEQUENCE [LARGE SCALE GENOMIC DNA]</scope>
    <source>
        <strain evidence="8 9">AUS-77-4</strain>
    </source>
</reference>
<evidence type="ECO:0000256" key="5">
    <source>
        <dbReference type="ARBA" id="ARBA00023242"/>
    </source>
</evidence>
<dbReference type="InterPro" id="IPR036879">
    <property type="entry name" value="TF_MADSbox_sf"/>
</dbReference>
<dbReference type="GO" id="GO:0045944">
    <property type="term" value="P:positive regulation of transcription by RNA polymerase II"/>
    <property type="evidence" value="ECO:0007669"/>
    <property type="project" value="UniProtKB-ARBA"/>
</dbReference>
<dbReference type="PROSITE" id="PS50066">
    <property type="entry name" value="MADS_BOX_2"/>
    <property type="match status" value="1"/>
</dbReference>
<evidence type="ECO:0000313" key="8">
    <source>
        <dbReference type="EMBL" id="PVU88347.1"/>
    </source>
</evidence>
<keyword evidence="5" id="KW-0539">Nucleus</keyword>
<dbReference type="GO" id="GO:0003677">
    <property type="term" value="F:DNA binding"/>
    <property type="evidence" value="ECO:0007669"/>
    <property type="project" value="UniProtKB-KW"/>
</dbReference>
<dbReference type="InterPro" id="IPR050142">
    <property type="entry name" value="MADS-box/MEF2_TF"/>
</dbReference>
<dbReference type="Proteomes" id="UP000245699">
    <property type="component" value="Unassembled WGS sequence"/>
</dbReference>
<dbReference type="CDD" id="cd00120">
    <property type="entry name" value="MADS"/>
    <property type="match status" value="1"/>
</dbReference>
<proteinExistence type="predicted"/>
<feature type="domain" description="MADS-box" evidence="7">
    <location>
        <begin position="85"/>
        <end position="145"/>
    </location>
</feature>
<evidence type="ECO:0000256" key="1">
    <source>
        <dbReference type="ARBA" id="ARBA00004123"/>
    </source>
</evidence>
<keyword evidence="3" id="KW-0238">DNA-binding</keyword>